<accession>A0A398BRH1</accession>
<dbReference type="InterPro" id="IPR010499">
    <property type="entry name" value="AraC_E-bd"/>
</dbReference>
<protein>
    <submittedName>
        <fullName evidence="2">GyrI-like domain-containing protein</fullName>
    </submittedName>
</protein>
<dbReference type="EMBL" id="QXXQ01000002">
    <property type="protein sequence ID" value="RID93205.1"/>
    <property type="molecule type" value="Genomic_DNA"/>
</dbReference>
<reference evidence="2 3" key="1">
    <citation type="submission" date="2018-09" db="EMBL/GenBank/DDBJ databases">
        <title>Gemmobacter lutimaris sp. nov., a marine bacterium isolated from tidal flat.</title>
        <authorList>
            <person name="Lee D.W."/>
            <person name="Yoo Y."/>
            <person name="Kim J.-J."/>
            <person name="Kim B.S."/>
        </authorList>
    </citation>
    <scope>NUCLEOTIDE SEQUENCE [LARGE SCALE GENOMIC DNA]</scope>
    <source>
        <strain evidence="2 3">YJ-T1-11</strain>
    </source>
</reference>
<dbReference type="SMART" id="SM00871">
    <property type="entry name" value="AraC_E_bind"/>
    <property type="match status" value="1"/>
</dbReference>
<dbReference type="InterPro" id="IPR050908">
    <property type="entry name" value="SmbC-like"/>
</dbReference>
<gene>
    <name evidence="2" type="ORF">D2N39_06070</name>
</gene>
<dbReference type="SUPFAM" id="SSF55136">
    <property type="entry name" value="Probable bacterial effector-binding domain"/>
    <property type="match status" value="1"/>
</dbReference>
<dbReference type="Proteomes" id="UP000266649">
    <property type="component" value="Unassembled WGS sequence"/>
</dbReference>
<organism evidence="2 3">
    <name type="scientific">Gemmobacter lutimaris</name>
    <dbReference type="NCBI Taxonomy" id="2306023"/>
    <lineage>
        <taxon>Bacteria</taxon>
        <taxon>Pseudomonadati</taxon>
        <taxon>Pseudomonadota</taxon>
        <taxon>Alphaproteobacteria</taxon>
        <taxon>Rhodobacterales</taxon>
        <taxon>Paracoccaceae</taxon>
        <taxon>Gemmobacter</taxon>
    </lineage>
</organism>
<dbReference type="PANTHER" id="PTHR40055:SF1">
    <property type="entry name" value="TRANSCRIPTIONAL REGULATOR YGIV-RELATED"/>
    <property type="match status" value="1"/>
</dbReference>
<dbReference type="AlphaFoldDB" id="A0A398BRH1"/>
<dbReference type="InterPro" id="IPR011256">
    <property type="entry name" value="Reg_factor_effector_dom_sf"/>
</dbReference>
<evidence type="ECO:0000313" key="3">
    <source>
        <dbReference type="Proteomes" id="UP000266649"/>
    </source>
</evidence>
<feature type="domain" description="AraC effector-binding" evidence="1">
    <location>
        <begin position="3"/>
        <end position="155"/>
    </location>
</feature>
<dbReference type="PANTHER" id="PTHR40055">
    <property type="entry name" value="TRANSCRIPTIONAL REGULATOR YGIV-RELATED"/>
    <property type="match status" value="1"/>
</dbReference>
<sequence length="171" mass="18632">MTFTVDIRAIPETRIAALPYKGPYNQVGPLFRQAADLVSVSGLWPMVQAAAMIGYDNPRVTAPEACRAHAGFVVAPGFPIHPPFDEVLYPAGRHAVVLVKGPYTNLPEAYRWLADDWYPASGEKHAGRVAYEVYLNDPSEVAEEDLLTEVRLPLAGQASTCGAPKRQDPAM</sequence>
<dbReference type="OrthoDB" id="9816011at2"/>
<dbReference type="Gene3D" id="3.20.80.10">
    <property type="entry name" value="Regulatory factor, effector binding domain"/>
    <property type="match status" value="1"/>
</dbReference>
<dbReference type="RefSeq" id="WP_119133844.1">
    <property type="nucleotide sequence ID" value="NZ_QXXQ01000002.1"/>
</dbReference>
<dbReference type="InterPro" id="IPR029442">
    <property type="entry name" value="GyrI-like"/>
</dbReference>
<keyword evidence="3" id="KW-1185">Reference proteome</keyword>
<proteinExistence type="predicted"/>
<name>A0A398BRH1_9RHOB</name>
<dbReference type="Pfam" id="PF06445">
    <property type="entry name" value="GyrI-like"/>
    <property type="match status" value="1"/>
</dbReference>
<evidence type="ECO:0000313" key="2">
    <source>
        <dbReference type="EMBL" id="RID93205.1"/>
    </source>
</evidence>
<evidence type="ECO:0000259" key="1">
    <source>
        <dbReference type="SMART" id="SM00871"/>
    </source>
</evidence>
<comment type="caution">
    <text evidence="2">The sequence shown here is derived from an EMBL/GenBank/DDBJ whole genome shotgun (WGS) entry which is preliminary data.</text>
</comment>